<evidence type="ECO:0000313" key="3">
    <source>
        <dbReference type="Proteomes" id="UP001589890"/>
    </source>
</evidence>
<dbReference type="SUPFAM" id="SSF51735">
    <property type="entry name" value="NAD(P)-binding Rossmann-fold domains"/>
    <property type="match status" value="1"/>
</dbReference>
<protein>
    <submittedName>
        <fullName evidence="2">SDR family NAD(P)-dependent oxidoreductase</fullName>
    </submittedName>
</protein>
<evidence type="ECO:0000313" key="2">
    <source>
        <dbReference type="EMBL" id="MFC0626193.1"/>
    </source>
</evidence>
<dbReference type="Proteomes" id="UP001589890">
    <property type="component" value="Unassembled WGS sequence"/>
</dbReference>
<accession>A0ABV6QPU1</accession>
<gene>
    <name evidence="2" type="ORF">ACFFGN_19095</name>
</gene>
<sequence length="113" mass="11622">MPTAIVTGAESGIGRATAVALAQDGFDVGVTWHSSAEGAEQTAEEVRGHGRRAEMRSPAVSGARRRFRARAGGFGRAPAVSGASVRAGVCTKAVLLALIHPPRPVDTGWHPSP</sequence>
<proteinExistence type="predicted"/>
<feature type="region of interest" description="Disordered" evidence="1">
    <location>
        <begin position="34"/>
        <end position="64"/>
    </location>
</feature>
<dbReference type="EMBL" id="JBHLTC010000023">
    <property type="protein sequence ID" value="MFC0626193.1"/>
    <property type="molecule type" value="Genomic_DNA"/>
</dbReference>
<reference evidence="2 3" key="1">
    <citation type="submission" date="2024-09" db="EMBL/GenBank/DDBJ databases">
        <authorList>
            <person name="Sun Q."/>
            <person name="Mori K."/>
        </authorList>
    </citation>
    <scope>NUCLEOTIDE SEQUENCE [LARGE SCALE GENOMIC DNA]</scope>
    <source>
        <strain evidence="2 3">CGMCC 1.15906</strain>
    </source>
</reference>
<evidence type="ECO:0000256" key="1">
    <source>
        <dbReference type="SAM" id="MobiDB-lite"/>
    </source>
</evidence>
<comment type="caution">
    <text evidence="2">The sequence shown here is derived from an EMBL/GenBank/DDBJ whole genome shotgun (WGS) entry which is preliminary data.</text>
</comment>
<name>A0ABV6QPU1_9ACTN</name>
<feature type="compositionally biased region" description="Basic and acidic residues" evidence="1">
    <location>
        <begin position="44"/>
        <end position="55"/>
    </location>
</feature>
<keyword evidence="3" id="KW-1185">Reference proteome</keyword>
<dbReference type="Gene3D" id="3.40.50.720">
    <property type="entry name" value="NAD(P)-binding Rossmann-like Domain"/>
    <property type="match status" value="1"/>
</dbReference>
<dbReference type="RefSeq" id="WP_380049396.1">
    <property type="nucleotide sequence ID" value="NZ_JBHLTC010000023.1"/>
</dbReference>
<dbReference type="Pfam" id="PF00106">
    <property type="entry name" value="adh_short"/>
    <property type="match status" value="1"/>
</dbReference>
<dbReference type="InterPro" id="IPR036291">
    <property type="entry name" value="NAD(P)-bd_dom_sf"/>
</dbReference>
<organism evidence="2 3">
    <name type="scientific">Kribbella deserti</name>
    <dbReference type="NCBI Taxonomy" id="1926257"/>
    <lineage>
        <taxon>Bacteria</taxon>
        <taxon>Bacillati</taxon>
        <taxon>Actinomycetota</taxon>
        <taxon>Actinomycetes</taxon>
        <taxon>Propionibacteriales</taxon>
        <taxon>Kribbellaceae</taxon>
        <taxon>Kribbella</taxon>
    </lineage>
</organism>
<dbReference type="InterPro" id="IPR002347">
    <property type="entry name" value="SDR_fam"/>
</dbReference>